<dbReference type="EMBL" id="BAABCJ010000001">
    <property type="protein sequence ID" value="GAA3699539.1"/>
    <property type="molecule type" value="Genomic_DNA"/>
</dbReference>
<organism evidence="8 9">
    <name type="scientific">Zhihengliuella alba</name>
    <dbReference type="NCBI Taxonomy" id="547018"/>
    <lineage>
        <taxon>Bacteria</taxon>
        <taxon>Bacillati</taxon>
        <taxon>Actinomycetota</taxon>
        <taxon>Actinomycetes</taxon>
        <taxon>Micrococcales</taxon>
        <taxon>Micrococcaceae</taxon>
        <taxon>Zhihengliuella</taxon>
    </lineage>
</organism>
<dbReference type="PANTHER" id="PTHR35936:SF17">
    <property type="entry name" value="ARGININE-BINDING EXTRACELLULAR PROTEIN ARTP"/>
    <property type="match status" value="1"/>
</dbReference>
<keyword evidence="9" id="KW-1185">Reference proteome</keyword>
<dbReference type="InterPro" id="IPR001320">
    <property type="entry name" value="Iontro_rcpt_C"/>
</dbReference>
<evidence type="ECO:0000256" key="3">
    <source>
        <dbReference type="ARBA" id="ARBA00022729"/>
    </source>
</evidence>
<evidence type="ECO:0000259" key="6">
    <source>
        <dbReference type="SMART" id="SM00062"/>
    </source>
</evidence>
<feature type="chain" id="PRO_5045352526" evidence="5">
    <location>
        <begin position="23"/>
        <end position="263"/>
    </location>
</feature>
<comment type="similarity">
    <text evidence="2 4">Belongs to the bacterial solute-binding protein 3 family.</text>
</comment>
<dbReference type="Pfam" id="PF00497">
    <property type="entry name" value="SBP_bac_3"/>
    <property type="match status" value="1"/>
</dbReference>
<dbReference type="RefSeq" id="WP_344880992.1">
    <property type="nucleotide sequence ID" value="NZ_BAABCJ010000001.1"/>
</dbReference>
<sequence length="263" mass="28075">MKITSRAWKAVAIVATAGLALTACSSGQSDEPAAEGQEGLQFVEEGKLTVCSDIPYEPFEFTDENGEIVGLDIDLANEIAKDLELETKIVDSSFDAIESGLFSTQCDLAMSSISITEERKGNMDFSDPYLDDDLMLIARKGSGVTDFESAKGKKVAVQQATTGENYGQENGLETVGYEDAGLQLQALESGQVDAALGNQSVMGHAIKDKDEFEVVDKIATGEQLGIAAAKGNTELIEKVNGTLTRLSESGELDAITEKWLDTK</sequence>
<protein>
    <submittedName>
        <fullName evidence="8">Basic amino acid ABC transporter substrate-binding protein</fullName>
    </submittedName>
</protein>
<dbReference type="Gene3D" id="3.40.190.10">
    <property type="entry name" value="Periplasmic binding protein-like II"/>
    <property type="match status" value="2"/>
</dbReference>
<accession>A0ABP7D5D7</accession>
<dbReference type="PROSITE" id="PS51257">
    <property type="entry name" value="PROKAR_LIPOPROTEIN"/>
    <property type="match status" value="1"/>
</dbReference>
<feature type="domain" description="Ionotropic glutamate receptor C-terminal" evidence="7">
    <location>
        <begin position="47"/>
        <end position="262"/>
    </location>
</feature>
<feature type="signal peptide" evidence="5">
    <location>
        <begin position="1"/>
        <end position="22"/>
    </location>
</feature>
<dbReference type="PANTHER" id="PTHR35936">
    <property type="entry name" value="MEMBRANE-BOUND LYTIC MUREIN TRANSGLYCOSYLASE F"/>
    <property type="match status" value="1"/>
</dbReference>
<evidence type="ECO:0000256" key="5">
    <source>
        <dbReference type="SAM" id="SignalP"/>
    </source>
</evidence>
<dbReference type="PROSITE" id="PS01039">
    <property type="entry name" value="SBP_BACTERIAL_3"/>
    <property type="match status" value="1"/>
</dbReference>
<evidence type="ECO:0000313" key="9">
    <source>
        <dbReference type="Proteomes" id="UP001501536"/>
    </source>
</evidence>
<comment type="caution">
    <text evidence="8">The sequence shown here is derived from an EMBL/GenBank/DDBJ whole genome shotgun (WGS) entry which is preliminary data.</text>
</comment>
<evidence type="ECO:0000256" key="1">
    <source>
        <dbReference type="ARBA" id="ARBA00004196"/>
    </source>
</evidence>
<comment type="subcellular location">
    <subcellularLocation>
        <location evidence="1">Cell envelope</location>
    </subcellularLocation>
</comment>
<name>A0ABP7D5D7_9MICC</name>
<dbReference type="InterPro" id="IPR018313">
    <property type="entry name" value="SBP_3_CS"/>
</dbReference>
<keyword evidence="3 5" id="KW-0732">Signal</keyword>
<dbReference type="SMART" id="SM00079">
    <property type="entry name" value="PBPe"/>
    <property type="match status" value="1"/>
</dbReference>
<dbReference type="CDD" id="cd13530">
    <property type="entry name" value="PBP2_peptides_like"/>
    <property type="match status" value="1"/>
</dbReference>
<dbReference type="SUPFAM" id="SSF53850">
    <property type="entry name" value="Periplasmic binding protein-like II"/>
    <property type="match status" value="1"/>
</dbReference>
<gene>
    <name evidence="8" type="ORF">GCM10022377_10710</name>
</gene>
<dbReference type="Proteomes" id="UP001501536">
    <property type="component" value="Unassembled WGS sequence"/>
</dbReference>
<feature type="domain" description="Solute-binding protein family 3/N-terminal" evidence="6">
    <location>
        <begin position="47"/>
        <end position="263"/>
    </location>
</feature>
<evidence type="ECO:0000313" key="8">
    <source>
        <dbReference type="EMBL" id="GAA3699539.1"/>
    </source>
</evidence>
<evidence type="ECO:0000256" key="2">
    <source>
        <dbReference type="ARBA" id="ARBA00010333"/>
    </source>
</evidence>
<evidence type="ECO:0000256" key="4">
    <source>
        <dbReference type="RuleBase" id="RU003744"/>
    </source>
</evidence>
<dbReference type="InterPro" id="IPR001638">
    <property type="entry name" value="Solute-binding_3/MltF_N"/>
</dbReference>
<reference evidence="9" key="1">
    <citation type="journal article" date="2019" name="Int. J. Syst. Evol. Microbiol.">
        <title>The Global Catalogue of Microorganisms (GCM) 10K type strain sequencing project: providing services to taxonomists for standard genome sequencing and annotation.</title>
        <authorList>
            <consortium name="The Broad Institute Genomics Platform"/>
            <consortium name="The Broad Institute Genome Sequencing Center for Infectious Disease"/>
            <person name="Wu L."/>
            <person name="Ma J."/>
        </authorList>
    </citation>
    <scope>NUCLEOTIDE SEQUENCE [LARGE SCALE GENOMIC DNA]</scope>
    <source>
        <strain evidence="9">JCM 16961</strain>
    </source>
</reference>
<evidence type="ECO:0000259" key="7">
    <source>
        <dbReference type="SMART" id="SM00079"/>
    </source>
</evidence>
<dbReference type="SMART" id="SM00062">
    <property type="entry name" value="PBPb"/>
    <property type="match status" value="1"/>
</dbReference>
<proteinExistence type="inferred from homology"/>